<dbReference type="Proteomes" id="UP001290861">
    <property type="component" value="Unassembled WGS sequence"/>
</dbReference>
<accession>A0ABU5MSV9</accession>
<evidence type="ECO:0000313" key="3">
    <source>
        <dbReference type="EMBL" id="MDZ8117255.1"/>
    </source>
</evidence>
<dbReference type="InterPro" id="IPR018392">
    <property type="entry name" value="LysM"/>
</dbReference>
<feature type="coiled-coil region" evidence="1">
    <location>
        <begin position="99"/>
        <end position="161"/>
    </location>
</feature>
<keyword evidence="4" id="KW-1185">Reference proteome</keyword>
<evidence type="ECO:0000259" key="2">
    <source>
        <dbReference type="PROSITE" id="PS51782"/>
    </source>
</evidence>
<dbReference type="Gene3D" id="3.10.350.10">
    <property type="entry name" value="LysM domain"/>
    <property type="match status" value="1"/>
</dbReference>
<dbReference type="SMART" id="SM00257">
    <property type="entry name" value="LysM"/>
    <property type="match status" value="1"/>
</dbReference>
<dbReference type="PROSITE" id="PS51782">
    <property type="entry name" value="LYSM"/>
    <property type="match status" value="1"/>
</dbReference>
<dbReference type="InterPro" id="IPR036779">
    <property type="entry name" value="LysM_dom_sf"/>
</dbReference>
<keyword evidence="1" id="KW-0175">Coiled coil</keyword>
<dbReference type="EMBL" id="JARVCO010000002">
    <property type="protein sequence ID" value="MDZ8117255.1"/>
    <property type="molecule type" value="Genomic_DNA"/>
</dbReference>
<reference evidence="3 4" key="1">
    <citation type="journal article" date="2024" name="Appl. Environ. Microbiol.">
        <title>Pontiella agarivorans sp. nov., a novel marine anaerobic bacterium capable of degrading macroalgal polysaccharides and fixing nitrogen.</title>
        <authorList>
            <person name="Liu N."/>
            <person name="Kivenson V."/>
            <person name="Peng X."/>
            <person name="Cui Z."/>
            <person name="Lankiewicz T.S."/>
            <person name="Gosselin K.M."/>
            <person name="English C.J."/>
            <person name="Blair E.M."/>
            <person name="O'Malley M.A."/>
            <person name="Valentine D.L."/>
        </authorList>
    </citation>
    <scope>NUCLEOTIDE SEQUENCE [LARGE SCALE GENOMIC DNA]</scope>
    <source>
        <strain evidence="3 4">NLcol2</strain>
    </source>
</reference>
<comment type="caution">
    <text evidence="3">The sequence shown here is derived from an EMBL/GenBank/DDBJ whole genome shotgun (WGS) entry which is preliminary data.</text>
</comment>
<gene>
    <name evidence="3" type="ORF">P9H32_01340</name>
</gene>
<proteinExistence type="predicted"/>
<evidence type="ECO:0000313" key="4">
    <source>
        <dbReference type="Proteomes" id="UP001290861"/>
    </source>
</evidence>
<dbReference type="Pfam" id="PF01476">
    <property type="entry name" value="LysM"/>
    <property type="match status" value="1"/>
</dbReference>
<sequence>MKADVSKGTVLMVFAVVLLSGRNLSAVPVEVPVGAPSRLQTLERKASEYERYKAQYLEIQELFDNMLALLPVDEEEEAVPTPETGYGMLSNLLEKANQSDALGRELKRVQAEKEHIRKQYEALKEEHEEMKASFASTADVIQALETESEKWKVKSEGLRETIERLLLGEFEYYEVKEGDSLQSIAANPMVYGDPLRATWLRQANHRQVENPDNLSPGEVLVVPRFPRNGSYEF</sequence>
<feature type="domain" description="LysM" evidence="2">
    <location>
        <begin position="171"/>
        <end position="222"/>
    </location>
</feature>
<organism evidence="3 4">
    <name type="scientific">Pontiella agarivorans</name>
    <dbReference type="NCBI Taxonomy" id="3038953"/>
    <lineage>
        <taxon>Bacteria</taxon>
        <taxon>Pseudomonadati</taxon>
        <taxon>Kiritimatiellota</taxon>
        <taxon>Kiritimatiellia</taxon>
        <taxon>Kiritimatiellales</taxon>
        <taxon>Pontiellaceae</taxon>
        <taxon>Pontiella</taxon>
    </lineage>
</organism>
<dbReference type="RefSeq" id="WP_322607057.1">
    <property type="nucleotide sequence ID" value="NZ_JARVCO010000002.1"/>
</dbReference>
<evidence type="ECO:0000256" key="1">
    <source>
        <dbReference type="SAM" id="Coils"/>
    </source>
</evidence>
<dbReference type="CDD" id="cd00118">
    <property type="entry name" value="LysM"/>
    <property type="match status" value="1"/>
</dbReference>
<dbReference type="Gene3D" id="1.10.287.2610">
    <property type="match status" value="1"/>
</dbReference>
<name>A0ABU5MSV9_9BACT</name>
<protein>
    <submittedName>
        <fullName evidence="3">LysM peptidoglycan-binding domain-containing protein</fullName>
    </submittedName>
</protein>